<feature type="domain" description="Transposase IS200-like" evidence="1">
    <location>
        <begin position="2"/>
        <end position="40"/>
    </location>
</feature>
<organism evidence="2">
    <name type="scientific">marine sediment metagenome</name>
    <dbReference type="NCBI Taxonomy" id="412755"/>
    <lineage>
        <taxon>unclassified sequences</taxon>
        <taxon>metagenomes</taxon>
        <taxon>ecological metagenomes</taxon>
    </lineage>
</organism>
<dbReference type="Pfam" id="PF01797">
    <property type="entry name" value="Y1_Tnp"/>
    <property type="match status" value="1"/>
</dbReference>
<name>X0U4V3_9ZZZZ</name>
<dbReference type="EMBL" id="BARS01026398">
    <property type="protein sequence ID" value="GAG00585.1"/>
    <property type="molecule type" value="Genomic_DNA"/>
</dbReference>
<dbReference type="InterPro" id="IPR036515">
    <property type="entry name" value="Transposase_17_sf"/>
</dbReference>
<comment type="caution">
    <text evidence="2">The sequence shown here is derived from an EMBL/GenBank/DDBJ whole genome shotgun (WGS) entry which is preliminary data.</text>
</comment>
<sequence>HRKVLVGRFRNRLKELLYEKAKQIGVNIDEMEIMPDHVLFL</sequence>
<feature type="non-terminal residue" evidence="2">
    <location>
        <position position="1"/>
    </location>
</feature>
<dbReference type="GO" id="GO:0003677">
    <property type="term" value="F:DNA binding"/>
    <property type="evidence" value="ECO:0007669"/>
    <property type="project" value="InterPro"/>
</dbReference>
<dbReference type="InterPro" id="IPR002686">
    <property type="entry name" value="Transposase_17"/>
</dbReference>
<accession>X0U4V3</accession>
<dbReference type="AlphaFoldDB" id="X0U4V3"/>
<proteinExistence type="predicted"/>
<dbReference type="GO" id="GO:0004803">
    <property type="term" value="F:transposase activity"/>
    <property type="evidence" value="ECO:0007669"/>
    <property type="project" value="InterPro"/>
</dbReference>
<dbReference type="GO" id="GO:0006313">
    <property type="term" value="P:DNA transposition"/>
    <property type="evidence" value="ECO:0007669"/>
    <property type="project" value="InterPro"/>
</dbReference>
<dbReference type="SUPFAM" id="SSF143422">
    <property type="entry name" value="Transposase IS200-like"/>
    <property type="match status" value="1"/>
</dbReference>
<gene>
    <name evidence="2" type="ORF">S01H1_41605</name>
</gene>
<evidence type="ECO:0000313" key="2">
    <source>
        <dbReference type="EMBL" id="GAG00585.1"/>
    </source>
</evidence>
<dbReference type="Gene3D" id="3.30.70.1290">
    <property type="entry name" value="Transposase IS200-like"/>
    <property type="match status" value="1"/>
</dbReference>
<reference evidence="2" key="1">
    <citation type="journal article" date="2014" name="Front. Microbiol.">
        <title>High frequency of phylogenetically diverse reductive dehalogenase-homologous genes in deep subseafloor sedimentary metagenomes.</title>
        <authorList>
            <person name="Kawai M."/>
            <person name="Futagami T."/>
            <person name="Toyoda A."/>
            <person name="Takaki Y."/>
            <person name="Nishi S."/>
            <person name="Hori S."/>
            <person name="Arai W."/>
            <person name="Tsubouchi T."/>
            <person name="Morono Y."/>
            <person name="Uchiyama I."/>
            <person name="Ito T."/>
            <person name="Fujiyama A."/>
            <person name="Inagaki F."/>
            <person name="Takami H."/>
        </authorList>
    </citation>
    <scope>NUCLEOTIDE SEQUENCE</scope>
    <source>
        <strain evidence="2">Expedition CK06-06</strain>
    </source>
</reference>
<protein>
    <recommendedName>
        <fullName evidence="1">Transposase IS200-like domain-containing protein</fullName>
    </recommendedName>
</protein>
<evidence type="ECO:0000259" key="1">
    <source>
        <dbReference type="Pfam" id="PF01797"/>
    </source>
</evidence>